<dbReference type="InterPro" id="IPR027417">
    <property type="entry name" value="P-loop_NTPase"/>
</dbReference>
<dbReference type="AlphaFoldDB" id="A0A1M6SGG4"/>
<dbReference type="GO" id="GO:0016887">
    <property type="term" value="F:ATP hydrolysis activity"/>
    <property type="evidence" value="ECO:0007669"/>
    <property type="project" value="InterPro"/>
</dbReference>
<dbReference type="GO" id="GO:0005524">
    <property type="term" value="F:ATP binding"/>
    <property type="evidence" value="ECO:0007669"/>
    <property type="project" value="UniProtKB-KW"/>
</dbReference>
<feature type="domain" description="ABC transporter" evidence="5">
    <location>
        <begin position="5"/>
        <end position="237"/>
    </location>
</feature>
<proteinExistence type="inferred from homology"/>
<comment type="similarity">
    <text evidence="1">Belongs to the ABC transporter superfamily.</text>
</comment>
<dbReference type="SUPFAM" id="SSF52540">
    <property type="entry name" value="P-loop containing nucleoside triphosphate hydrolases"/>
    <property type="match status" value="1"/>
</dbReference>
<dbReference type="PANTHER" id="PTHR42734">
    <property type="entry name" value="METAL TRANSPORT SYSTEM ATP-BINDING PROTEIN TM_0124-RELATED"/>
    <property type="match status" value="1"/>
</dbReference>
<name>A0A1M6SGG4_9BACT</name>
<gene>
    <name evidence="6" type="ORF">SAMN04488087_1085</name>
</gene>
<evidence type="ECO:0000313" key="7">
    <source>
        <dbReference type="Proteomes" id="UP000185812"/>
    </source>
</evidence>
<dbReference type="SMART" id="SM00382">
    <property type="entry name" value="AAA"/>
    <property type="match status" value="1"/>
</dbReference>
<dbReference type="PROSITE" id="PS00211">
    <property type="entry name" value="ABC_TRANSPORTER_1"/>
    <property type="match status" value="1"/>
</dbReference>
<evidence type="ECO:0000259" key="5">
    <source>
        <dbReference type="PROSITE" id="PS50893"/>
    </source>
</evidence>
<protein>
    <submittedName>
        <fullName evidence="6">Manganese/zinc/iron transport system ATP-binding protein</fullName>
    </submittedName>
</protein>
<dbReference type="Gene3D" id="3.40.50.300">
    <property type="entry name" value="P-loop containing nucleotide triphosphate hydrolases"/>
    <property type="match status" value="1"/>
</dbReference>
<dbReference type="Pfam" id="PF00005">
    <property type="entry name" value="ABC_tran"/>
    <property type="match status" value="1"/>
</dbReference>
<dbReference type="FunFam" id="3.40.50.300:FF:000134">
    <property type="entry name" value="Iron-enterobactin ABC transporter ATP-binding protein"/>
    <property type="match status" value="1"/>
</dbReference>
<keyword evidence="7" id="KW-1185">Reference proteome</keyword>
<reference evidence="7" key="1">
    <citation type="submission" date="2016-11" db="EMBL/GenBank/DDBJ databases">
        <authorList>
            <person name="Varghese N."/>
            <person name="Submissions S."/>
        </authorList>
    </citation>
    <scope>NUCLEOTIDE SEQUENCE [LARGE SCALE GENOMIC DNA]</scope>
    <source>
        <strain evidence="7">DSM 22212</strain>
    </source>
</reference>
<keyword evidence="3" id="KW-0547">Nucleotide-binding</keyword>
<evidence type="ECO:0000256" key="4">
    <source>
        <dbReference type="ARBA" id="ARBA00022840"/>
    </source>
</evidence>
<dbReference type="CDD" id="cd03235">
    <property type="entry name" value="ABC_Metallic_Cations"/>
    <property type="match status" value="1"/>
</dbReference>
<organism evidence="6 7">
    <name type="scientific">Rhodothermus profundi</name>
    <dbReference type="NCBI Taxonomy" id="633813"/>
    <lineage>
        <taxon>Bacteria</taxon>
        <taxon>Pseudomonadati</taxon>
        <taxon>Rhodothermota</taxon>
        <taxon>Rhodothermia</taxon>
        <taxon>Rhodothermales</taxon>
        <taxon>Rhodothermaceae</taxon>
        <taxon>Rhodothermus</taxon>
    </lineage>
</organism>
<dbReference type="InterPro" id="IPR003593">
    <property type="entry name" value="AAA+_ATPase"/>
</dbReference>
<evidence type="ECO:0000256" key="1">
    <source>
        <dbReference type="ARBA" id="ARBA00005417"/>
    </source>
</evidence>
<dbReference type="PROSITE" id="PS50893">
    <property type="entry name" value="ABC_TRANSPORTER_2"/>
    <property type="match status" value="1"/>
</dbReference>
<dbReference type="InterPro" id="IPR003439">
    <property type="entry name" value="ABC_transporter-like_ATP-bd"/>
</dbReference>
<dbReference type="RefSeq" id="WP_072714956.1">
    <property type="nucleotide sequence ID" value="NZ_FRAU01000003.1"/>
</dbReference>
<evidence type="ECO:0000313" key="6">
    <source>
        <dbReference type="EMBL" id="SHK43785.1"/>
    </source>
</evidence>
<dbReference type="PANTHER" id="PTHR42734:SF5">
    <property type="entry name" value="IRON TRANSPORT SYSTEM ATP-BINDING PROTEIN HI_0361-RELATED"/>
    <property type="match status" value="1"/>
</dbReference>
<dbReference type="Proteomes" id="UP000185812">
    <property type="component" value="Unassembled WGS sequence"/>
</dbReference>
<sequence>MKWAIEIEDLTVAYQQRPVLWDVDARVPTGQLTAIVGPNGAGKSTLLKAVLGIVRPAAGRIRVLGRPFRARERRVAYVPQRAELDWDFPATVFDVALMGTYGQVGWFRRPGAAERALARTALERVGMAELADRPIGQLSGGQQQRVLLARALAQEAELYLLDEPFQGVDAPTEATLLEVLRWLKQQGKTMVVVHHDLSTVAEYFDWVVLLNVQCIAWGPVSEVFTPDNLRRTYGGRTLIPVPALPAS</sequence>
<keyword evidence="2" id="KW-0813">Transport</keyword>
<dbReference type="EMBL" id="FRAU01000003">
    <property type="protein sequence ID" value="SHK43785.1"/>
    <property type="molecule type" value="Genomic_DNA"/>
</dbReference>
<dbReference type="InterPro" id="IPR017871">
    <property type="entry name" value="ABC_transporter-like_CS"/>
</dbReference>
<evidence type="ECO:0000256" key="2">
    <source>
        <dbReference type="ARBA" id="ARBA00022448"/>
    </source>
</evidence>
<dbReference type="InterPro" id="IPR050153">
    <property type="entry name" value="Metal_Ion_Import_ABC"/>
</dbReference>
<dbReference type="STRING" id="633813.SAMN04488087_1085"/>
<accession>A0A1M6SGG4</accession>
<keyword evidence="4 6" id="KW-0067">ATP-binding</keyword>
<dbReference type="OrthoDB" id="9806726at2"/>
<evidence type="ECO:0000256" key="3">
    <source>
        <dbReference type="ARBA" id="ARBA00022741"/>
    </source>
</evidence>